<gene>
    <name evidence="1" type="ORF">VP01_11058g1</name>
</gene>
<proteinExistence type="predicted"/>
<dbReference type="AlphaFoldDB" id="A0A0L6VU75"/>
<protein>
    <recommendedName>
        <fullName evidence="3">CCHC-type domain-containing protein</fullName>
    </recommendedName>
</protein>
<name>A0A0L6VU75_9BASI</name>
<dbReference type="OrthoDB" id="3040543at2759"/>
<keyword evidence="2" id="KW-1185">Reference proteome</keyword>
<evidence type="ECO:0000313" key="2">
    <source>
        <dbReference type="Proteomes" id="UP000037035"/>
    </source>
</evidence>
<accession>A0A0L6VU75</accession>
<feature type="non-terminal residue" evidence="1">
    <location>
        <position position="1"/>
    </location>
</feature>
<comment type="caution">
    <text evidence="1">The sequence shown here is derived from an EMBL/GenBank/DDBJ whole genome shotgun (WGS) entry which is preliminary data.</text>
</comment>
<evidence type="ECO:0008006" key="3">
    <source>
        <dbReference type="Google" id="ProtNLM"/>
    </source>
</evidence>
<evidence type="ECO:0000313" key="1">
    <source>
        <dbReference type="EMBL" id="KNZ63755.1"/>
    </source>
</evidence>
<organism evidence="1 2">
    <name type="scientific">Puccinia sorghi</name>
    <dbReference type="NCBI Taxonomy" id="27349"/>
    <lineage>
        <taxon>Eukaryota</taxon>
        <taxon>Fungi</taxon>
        <taxon>Dikarya</taxon>
        <taxon>Basidiomycota</taxon>
        <taxon>Pucciniomycotina</taxon>
        <taxon>Pucciniomycetes</taxon>
        <taxon>Pucciniales</taxon>
        <taxon>Pucciniaceae</taxon>
        <taxon>Puccinia</taxon>
    </lineage>
</organism>
<dbReference type="VEuPathDB" id="FungiDB:VP01_11058g1"/>
<reference evidence="1 2" key="1">
    <citation type="submission" date="2015-08" db="EMBL/GenBank/DDBJ databases">
        <title>Next Generation Sequencing and Analysis of the Genome of Puccinia sorghi L Schw, the Causal Agent of Maize Common Rust.</title>
        <authorList>
            <person name="Rochi L."/>
            <person name="Burguener G."/>
            <person name="Darino M."/>
            <person name="Turjanski A."/>
            <person name="Kreff E."/>
            <person name="Dieguez M.J."/>
            <person name="Sacco F."/>
        </authorList>
    </citation>
    <scope>NUCLEOTIDE SEQUENCE [LARGE SCALE GENOMIC DNA]</scope>
    <source>
        <strain evidence="1 2">RO10H11247</strain>
    </source>
</reference>
<dbReference type="EMBL" id="LAVV01001175">
    <property type="protein sequence ID" value="KNZ63755.1"/>
    <property type="molecule type" value="Genomic_DNA"/>
</dbReference>
<sequence>ENFQLAVVMRNVQFTSIWDIQAMSLKAGQTIEGIWNGCPAPNPSASTSAPATNPNTIDLLAFQRTPNNRLSDAMRACWVQLNLCFCCGQARHISRGCSKENRKYHGFQKPLSSAWISELQAKINRIHATQNQKLGPNP</sequence>
<dbReference type="Proteomes" id="UP000037035">
    <property type="component" value="Unassembled WGS sequence"/>
</dbReference>